<dbReference type="OrthoDB" id="2746815at2759"/>
<feature type="domain" description="F-box" evidence="1">
    <location>
        <begin position="20"/>
        <end position="53"/>
    </location>
</feature>
<comment type="caution">
    <text evidence="2">The sequence shown here is derived from an EMBL/GenBank/DDBJ whole genome shotgun (WGS) entry which is preliminary data.</text>
</comment>
<evidence type="ECO:0000313" key="3">
    <source>
        <dbReference type="Proteomes" id="UP000029665"/>
    </source>
</evidence>
<dbReference type="InterPro" id="IPR001810">
    <property type="entry name" value="F-box_dom"/>
</dbReference>
<reference evidence="2" key="1">
    <citation type="submission" date="2014-01" db="EMBL/GenBank/DDBJ databases">
        <title>The genome of the white-rot fungus Pycnoporus cinnabarinus: a basidiomycete model with a versatile arsenal for lignocellulosic biomass breakdown.</title>
        <authorList>
            <person name="Levasseur A."/>
            <person name="Lomascolo A."/>
            <person name="Ruiz-Duenas F.J."/>
            <person name="Uzan E."/>
            <person name="Piumi F."/>
            <person name="Kues U."/>
            <person name="Ram A.F.J."/>
            <person name="Murat C."/>
            <person name="Haon M."/>
            <person name="Benoit I."/>
            <person name="Arfi Y."/>
            <person name="Chevret D."/>
            <person name="Drula E."/>
            <person name="Kwon M.J."/>
            <person name="Gouret P."/>
            <person name="Lesage-Meessen L."/>
            <person name="Lombard V."/>
            <person name="Mariette J."/>
            <person name="Noirot C."/>
            <person name="Park J."/>
            <person name="Patyshakuliyeva A."/>
            <person name="Wieneger R.A.B."/>
            <person name="Wosten H.A.B."/>
            <person name="Martin F."/>
            <person name="Coutinho P.M."/>
            <person name="de Vries R."/>
            <person name="Martinez A.T."/>
            <person name="Klopp C."/>
            <person name="Pontarotti P."/>
            <person name="Henrissat B."/>
            <person name="Record E."/>
        </authorList>
    </citation>
    <scope>NUCLEOTIDE SEQUENCE [LARGE SCALE GENOMIC DNA]</scope>
    <source>
        <strain evidence="2">BRFM137</strain>
    </source>
</reference>
<dbReference type="AlphaFoldDB" id="A0A060SXY0"/>
<sequence>MTRYLAAEQSSRESQVAVPSLPWDILHILFEHASNATLLAYSLMSRTWRDLVRPRLVASVIISESGGDYTEACDDLMNNYPRLTGYIRRLELAHKLQYPTVPKSRPTVTNALLATLIARIPRAEEIRLRAPWIDAVQLQAVAVPPERKLKKLVMIDCAVHGQLSGLIDPRILFNLARTIPANTAHIRLSRLRMQNLAPGVHPALPLLDARSLLIELEYEERSKGLTCQEVQSIWEALSQPEGGSSDWEWEWDSDA</sequence>
<dbReference type="HOGENOM" id="CLU_1090470_0_0_1"/>
<protein>
    <recommendedName>
        <fullName evidence="1">F-box domain-containing protein</fullName>
    </recommendedName>
</protein>
<dbReference type="STRING" id="5643.A0A060SXY0"/>
<proteinExistence type="predicted"/>
<organism evidence="2 3">
    <name type="scientific">Pycnoporus cinnabarinus</name>
    <name type="common">Cinnabar-red polypore</name>
    <name type="synonym">Trametes cinnabarina</name>
    <dbReference type="NCBI Taxonomy" id="5643"/>
    <lineage>
        <taxon>Eukaryota</taxon>
        <taxon>Fungi</taxon>
        <taxon>Dikarya</taxon>
        <taxon>Basidiomycota</taxon>
        <taxon>Agaricomycotina</taxon>
        <taxon>Agaricomycetes</taxon>
        <taxon>Polyporales</taxon>
        <taxon>Polyporaceae</taxon>
        <taxon>Trametes</taxon>
    </lineage>
</organism>
<dbReference type="SUPFAM" id="SSF81383">
    <property type="entry name" value="F-box domain"/>
    <property type="match status" value="1"/>
</dbReference>
<keyword evidence="3" id="KW-1185">Reference proteome</keyword>
<accession>A0A060SXY0</accession>
<evidence type="ECO:0000313" key="2">
    <source>
        <dbReference type="EMBL" id="CDO77109.1"/>
    </source>
</evidence>
<dbReference type="Proteomes" id="UP000029665">
    <property type="component" value="Unassembled WGS sequence"/>
</dbReference>
<dbReference type="Pfam" id="PF00646">
    <property type="entry name" value="F-box"/>
    <property type="match status" value="1"/>
</dbReference>
<dbReference type="EMBL" id="CCBP010000441">
    <property type="protein sequence ID" value="CDO77109.1"/>
    <property type="molecule type" value="Genomic_DNA"/>
</dbReference>
<evidence type="ECO:0000259" key="1">
    <source>
        <dbReference type="Pfam" id="PF00646"/>
    </source>
</evidence>
<dbReference type="InterPro" id="IPR036047">
    <property type="entry name" value="F-box-like_dom_sf"/>
</dbReference>
<name>A0A060SXY0_PYCCI</name>
<gene>
    <name evidence="2" type="ORF">BN946_scf184592.g5</name>
</gene>